<organism evidence="3 4">
    <name type="scientific">Tulasnella calospora MUT 4182</name>
    <dbReference type="NCBI Taxonomy" id="1051891"/>
    <lineage>
        <taxon>Eukaryota</taxon>
        <taxon>Fungi</taxon>
        <taxon>Dikarya</taxon>
        <taxon>Basidiomycota</taxon>
        <taxon>Agaricomycotina</taxon>
        <taxon>Agaricomycetes</taxon>
        <taxon>Cantharellales</taxon>
        <taxon>Tulasnellaceae</taxon>
        <taxon>Tulasnella</taxon>
    </lineage>
</organism>
<dbReference type="OrthoDB" id="69928at2759"/>
<feature type="compositionally biased region" description="Low complexity" evidence="1">
    <location>
        <begin position="199"/>
        <end position="218"/>
    </location>
</feature>
<dbReference type="HOGENOM" id="CLU_036117_0_0_1"/>
<sequence>MDNKEKMSRALGTAYLSHQVSQLEKDIIKGSNNGHQGRGSARGGGRGGRGGARGGSRGGGRNGHPRPQLGTLAQADDNQDSNRPGATQWRSNTAVKDVTQAKAADRIVVDASVLIHALGTVRTWCRDSSKEVVIIPLEALNTLDLLKKGTSHTAVQARHASRLLEAQVGTNPRILVQQDHGYIPWEEVFTKVAGNRLSTESASTASSSEGTGARSSSEISRTTPAAISLAAARRVGEPPEWLKRTVCCAKFEQQRPRDSLDGEDSGNQLKTVLAISCVQTGPRETQDNRFSDRATGTYTRQWAVKAGLEILDVEAGQDAENGARKTQRGSRFNRIDDSDNEVSIKDGVEEAIPPPAMVPWGGDLAVADSTPPKSVRGGYQSGIHHRKPSGEGTFHPKSRGTEPPSPRRPVYDNARGGYRGRRPSGSLVEKPSAPIPLTNAGFLPAGKTIRLLARGEKLEP</sequence>
<feature type="region of interest" description="Disordered" evidence="1">
    <location>
        <begin position="320"/>
        <end position="441"/>
    </location>
</feature>
<gene>
    <name evidence="3" type="ORF">M407DRAFT_102435</name>
</gene>
<keyword evidence="4" id="KW-1185">Reference proteome</keyword>
<dbReference type="AlphaFoldDB" id="A0A0C3QG41"/>
<evidence type="ECO:0000313" key="3">
    <source>
        <dbReference type="EMBL" id="KIO24359.1"/>
    </source>
</evidence>
<name>A0A0C3QG41_9AGAM</name>
<feature type="compositionally biased region" description="Polar residues" evidence="1">
    <location>
        <begin position="81"/>
        <end position="92"/>
    </location>
</feature>
<protein>
    <recommendedName>
        <fullName evidence="2">PIN domain-containing protein</fullName>
    </recommendedName>
</protein>
<accession>A0A0C3QG41</accession>
<reference evidence="3 4" key="1">
    <citation type="submission" date="2014-04" db="EMBL/GenBank/DDBJ databases">
        <authorList>
            <consortium name="DOE Joint Genome Institute"/>
            <person name="Kuo A."/>
            <person name="Girlanda M."/>
            <person name="Perotto S."/>
            <person name="Kohler A."/>
            <person name="Nagy L.G."/>
            <person name="Floudas D."/>
            <person name="Copeland A."/>
            <person name="Barry K.W."/>
            <person name="Cichocki N."/>
            <person name="Veneault-Fourrey C."/>
            <person name="LaButti K."/>
            <person name="Lindquist E.A."/>
            <person name="Lipzen A."/>
            <person name="Lundell T."/>
            <person name="Morin E."/>
            <person name="Murat C."/>
            <person name="Sun H."/>
            <person name="Tunlid A."/>
            <person name="Henrissat B."/>
            <person name="Grigoriev I.V."/>
            <person name="Hibbett D.S."/>
            <person name="Martin F."/>
            <person name="Nordberg H.P."/>
            <person name="Cantor M.N."/>
            <person name="Hua S.X."/>
        </authorList>
    </citation>
    <scope>NUCLEOTIDE SEQUENCE [LARGE SCALE GENOMIC DNA]</scope>
    <source>
        <strain evidence="3 4">MUT 4182</strain>
    </source>
</reference>
<feature type="compositionally biased region" description="Gly residues" evidence="1">
    <location>
        <begin position="36"/>
        <end position="62"/>
    </location>
</feature>
<proteinExistence type="predicted"/>
<feature type="region of interest" description="Disordered" evidence="1">
    <location>
        <begin position="25"/>
        <end position="92"/>
    </location>
</feature>
<reference evidence="4" key="2">
    <citation type="submission" date="2015-01" db="EMBL/GenBank/DDBJ databases">
        <title>Evolutionary Origins and Diversification of the Mycorrhizal Mutualists.</title>
        <authorList>
            <consortium name="DOE Joint Genome Institute"/>
            <consortium name="Mycorrhizal Genomics Consortium"/>
            <person name="Kohler A."/>
            <person name="Kuo A."/>
            <person name="Nagy L.G."/>
            <person name="Floudas D."/>
            <person name="Copeland A."/>
            <person name="Barry K.W."/>
            <person name="Cichocki N."/>
            <person name="Veneault-Fourrey C."/>
            <person name="LaButti K."/>
            <person name="Lindquist E.A."/>
            <person name="Lipzen A."/>
            <person name="Lundell T."/>
            <person name="Morin E."/>
            <person name="Murat C."/>
            <person name="Riley R."/>
            <person name="Ohm R."/>
            <person name="Sun H."/>
            <person name="Tunlid A."/>
            <person name="Henrissat B."/>
            <person name="Grigoriev I.V."/>
            <person name="Hibbett D.S."/>
            <person name="Martin F."/>
        </authorList>
    </citation>
    <scope>NUCLEOTIDE SEQUENCE [LARGE SCALE GENOMIC DNA]</scope>
    <source>
        <strain evidence="4">MUT 4182</strain>
    </source>
</reference>
<evidence type="ECO:0000256" key="1">
    <source>
        <dbReference type="SAM" id="MobiDB-lite"/>
    </source>
</evidence>
<dbReference type="EMBL" id="KN823063">
    <property type="protein sequence ID" value="KIO24359.1"/>
    <property type="molecule type" value="Genomic_DNA"/>
</dbReference>
<dbReference type="Gene3D" id="3.40.50.1010">
    <property type="entry name" value="5'-nuclease"/>
    <property type="match status" value="1"/>
</dbReference>
<dbReference type="STRING" id="1051891.A0A0C3QG41"/>
<feature type="domain" description="PIN" evidence="2">
    <location>
        <begin position="107"/>
        <end position="186"/>
    </location>
</feature>
<dbReference type="Proteomes" id="UP000054248">
    <property type="component" value="Unassembled WGS sequence"/>
</dbReference>
<feature type="compositionally biased region" description="Basic and acidic residues" evidence="1">
    <location>
        <begin position="333"/>
        <end position="348"/>
    </location>
</feature>
<dbReference type="InterPro" id="IPR002716">
    <property type="entry name" value="PIN_dom"/>
</dbReference>
<evidence type="ECO:0000313" key="4">
    <source>
        <dbReference type="Proteomes" id="UP000054248"/>
    </source>
</evidence>
<dbReference type="Pfam" id="PF13638">
    <property type="entry name" value="PIN_4"/>
    <property type="match status" value="1"/>
</dbReference>
<feature type="region of interest" description="Disordered" evidence="1">
    <location>
        <begin position="199"/>
        <end position="222"/>
    </location>
</feature>
<evidence type="ECO:0000259" key="2">
    <source>
        <dbReference type="Pfam" id="PF13638"/>
    </source>
</evidence>